<evidence type="ECO:0000256" key="2">
    <source>
        <dbReference type="SAM" id="Phobius"/>
    </source>
</evidence>
<dbReference type="PANTHER" id="PTHR35038">
    <property type="entry name" value="DISSIMILATORY SULFITE REDUCTASE SIRA"/>
    <property type="match status" value="1"/>
</dbReference>
<dbReference type="EMBL" id="SNRY01002007">
    <property type="protein sequence ID" value="KAA6327352.1"/>
    <property type="molecule type" value="Genomic_DNA"/>
</dbReference>
<keyword evidence="2" id="KW-1133">Transmembrane helix</keyword>
<proteinExistence type="predicted"/>
<reference evidence="4" key="1">
    <citation type="submission" date="2019-03" db="EMBL/GenBank/DDBJ databases">
        <title>Single cell metagenomics reveals metabolic interactions within the superorganism composed of flagellate Streblomastix strix and complex community of Bacteroidetes bacteria on its surface.</title>
        <authorList>
            <person name="Treitli S.C."/>
            <person name="Kolisko M."/>
            <person name="Husnik F."/>
            <person name="Keeling P."/>
            <person name="Hampl V."/>
        </authorList>
    </citation>
    <scope>NUCLEOTIDE SEQUENCE</scope>
    <source>
        <strain evidence="4">STM</strain>
    </source>
</reference>
<gene>
    <name evidence="4" type="ORF">EZS27_023652</name>
</gene>
<dbReference type="InterPro" id="IPR036280">
    <property type="entry name" value="Multihaem_cyt_sf"/>
</dbReference>
<protein>
    <recommendedName>
        <fullName evidence="3">Cytochrome c-552/4 domain-containing protein</fullName>
    </recommendedName>
</protein>
<dbReference type="InterPro" id="IPR023155">
    <property type="entry name" value="Cyt_c-552/4"/>
</dbReference>
<evidence type="ECO:0000256" key="1">
    <source>
        <dbReference type="ARBA" id="ARBA00022729"/>
    </source>
</evidence>
<dbReference type="PANTHER" id="PTHR35038:SF8">
    <property type="entry name" value="C-TYPE POLYHEME CYTOCHROME OMCC"/>
    <property type="match status" value="1"/>
</dbReference>
<keyword evidence="1" id="KW-0732">Signal</keyword>
<evidence type="ECO:0000259" key="3">
    <source>
        <dbReference type="Pfam" id="PF13435"/>
    </source>
</evidence>
<sequence>MKRRILYAGLIVSVVVITAMVGGYTTWNTLNPVNTCAQCHEVSPSHATWSQSAHAKVRCIDCHGTALSHGAYSLHEKTSMMWTHFTGDKRNSDIRLTEAQMLDVVAKCASCHQAEHAGWMESGHAATYQDIFMDKEHNRMEKPYADCFRCHGMFYEGDLHTLMSLEGEADDWHIHDKTQAPRPSITCLSCHKIHTPNPVSRRWISTDSIPLPDRAPHTALYIRADKMHLRADHLTPVQMVHGDTIIRAATDPVTLLCQQCHAPNATHQVGSEDDRTPTGDFERWSCISCHSNHSMRTSTLYDPIKKRNGVENPHRQ</sequence>
<dbReference type="Gene3D" id="1.10.1130.10">
    <property type="entry name" value="Flavocytochrome C3, Chain A"/>
    <property type="match status" value="1"/>
</dbReference>
<dbReference type="Gene3D" id="1.10.287.3080">
    <property type="match status" value="1"/>
</dbReference>
<dbReference type="AlphaFoldDB" id="A0A5J4R0W8"/>
<comment type="caution">
    <text evidence="4">The sequence shown here is derived from an EMBL/GenBank/DDBJ whole genome shotgun (WGS) entry which is preliminary data.</text>
</comment>
<dbReference type="SUPFAM" id="SSF48695">
    <property type="entry name" value="Multiheme cytochromes"/>
    <property type="match status" value="1"/>
</dbReference>
<feature type="transmembrane region" description="Helical" evidence="2">
    <location>
        <begin position="7"/>
        <end position="27"/>
    </location>
</feature>
<dbReference type="InterPro" id="IPR051829">
    <property type="entry name" value="Multiheme_Cytochr_ET"/>
</dbReference>
<evidence type="ECO:0000313" key="4">
    <source>
        <dbReference type="EMBL" id="KAA6327352.1"/>
    </source>
</evidence>
<dbReference type="Pfam" id="PF13435">
    <property type="entry name" value="Cytochrome_C554"/>
    <property type="match status" value="1"/>
</dbReference>
<feature type="domain" description="Cytochrome c-552/4" evidence="3">
    <location>
        <begin position="107"/>
        <end position="191"/>
    </location>
</feature>
<keyword evidence="2" id="KW-0472">Membrane</keyword>
<accession>A0A5J4R0W8</accession>
<name>A0A5J4R0W8_9ZZZZ</name>
<organism evidence="4">
    <name type="scientific">termite gut metagenome</name>
    <dbReference type="NCBI Taxonomy" id="433724"/>
    <lineage>
        <taxon>unclassified sequences</taxon>
        <taxon>metagenomes</taxon>
        <taxon>organismal metagenomes</taxon>
    </lineage>
</organism>
<keyword evidence="2" id="KW-0812">Transmembrane</keyword>